<reference evidence="2" key="1">
    <citation type="journal article" date="2018" name="DNA Res.">
        <title>Multiple hybrid de novo genome assembly of finger millet, an orphan allotetraploid crop.</title>
        <authorList>
            <person name="Hatakeyama M."/>
            <person name="Aluri S."/>
            <person name="Balachadran M.T."/>
            <person name="Sivarajan S.R."/>
            <person name="Patrignani A."/>
            <person name="Gruter S."/>
            <person name="Poveda L."/>
            <person name="Shimizu-Inatsugi R."/>
            <person name="Baeten J."/>
            <person name="Francoijs K.J."/>
            <person name="Nataraja K.N."/>
            <person name="Reddy Y.A.N."/>
            <person name="Phadnis S."/>
            <person name="Ravikumar R.L."/>
            <person name="Schlapbach R."/>
            <person name="Sreeman S.M."/>
            <person name="Shimizu K.K."/>
        </authorList>
    </citation>
    <scope>NUCLEOTIDE SEQUENCE</scope>
</reference>
<feature type="region of interest" description="Disordered" evidence="1">
    <location>
        <begin position="113"/>
        <end position="138"/>
    </location>
</feature>
<protein>
    <submittedName>
        <fullName evidence="2">Uncharacterized protein</fullName>
    </submittedName>
</protein>
<evidence type="ECO:0000256" key="1">
    <source>
        <dbReference type="SAM" id="MobiDB-lite"/>
    </source>
</evidence>
<name>A0AAV5FM37_ELECO</name>
<dbReference type="EMBL" id="BQKI01000088">
    <property type="protein sequence ID" value="GJN35870.1"/>
    <property type="molecule type" value="Genomic_DNA"/>
</dbReference>
<dbReference type="PANTHER" id="PTHR46868">
    <property type="entry name" value="FCS-LIKE ZINC FINGER 11"/>
    <property type="match status" value="1"/>
</dbReference>
<reference evidence="2" key="2">
    <citation type="submission" date="2021-12" db="EMBL/GenBank/DDBJ databases">
        <title>Resequencing data analysis of finger millet.</title>
        <authorList>
            <person name="Hatakeyama M."/>
            <person name="Aluri S."/>
            <person name="Balachadran M.T."/>
            <person name="Sivarajan S.R."/>
            <person name="Poveda L."/>
            <person name="Shimizu-Inatsugi R."/>
            <person name="Schlapbach R."/>
            <person name="Sreeman S.M."/>
            <person name="Shimizu K.K."/>
        </authorList>
    </citation>
    <scope>NUCLEOTIDE SEQUENCE</scope>
</reference>
<dbReference type="InterPro" id="IPR044585">
    <property type="entry name" value="FLZ10/11"/>
</dbReference>
<dbReference type="PANTHER" id="PTHR46868:SF10">
    <property type="entry name" value="OS05G0180500 PROTEIN"/>
    <property type="match status" value="1"/>
</dbReference>
<dbReference type="AlphaFoldDB" id="A0AAV5FM37"/>
<comment type="caution">
    <text evidence="2">The sequence shown here is derived from an EMBL/GenBank/DDBJ whole genome shotgun (WGS) entry which is preliminary data.</text>
</comment>
<feature type="region of interest" description="Disordered" evidence="1">
    <location>
        <begin position="62"/>
        <end position="81"/>
    </location>
</feature>
<keyword evidence="3" id="KW-1185">Reference proteome</keyword>
<gene>
    <name evidence="2" type="primary">gb24683</name>
    <name evidence="2" type="ORF">PR202_gb24683</name>
</gene>
<evidence type="ECO:0000313" key="3">
    <source>
        <dbReference type="Proteomes" id="UP001054889"/>
    </source>
</evidence>
<sequence length="325" mass="35535">MLLRRRVVADDGAAVGRPRFFPVPRLLVRLAPPDCESPAAVRSPNSPLDLWAFPSLLRSPRSPRSWDSHRPGLGGIVDDDDDTHALATNRLLGPHQMRPSPFKPLHHLATAKQSCASKPKDCARPPPELGKAGPHRRRRAGAVQQILRGFEVWFPAPAGSSLPGGRYVGSVSATEVEQSEDYTCIIAHGPNPKTTRIFGDCILEPVTVLVPHGESVETMEVKEGAESYWLVKCSGEEELDGSDSCVYRYCKSQETLNNLLNFLCRADDAFCSVDCSDQEILVEEEEQNDTVMSSFSSFGSSSSLNDDIFMAGMVVLTGPVDTQFP</sequence>
<evidence type="ECO:0000313" key="2">
    <source>
        <dbReference type="EMBL" id="GJN35870.1"/>
    </source>
</evidence>
<accession>A0AAV5FM37</accession>
<proteinExistence type="predicted"/>
<organism evidence="2 3">
    <name type="scientific">Eleusine coracana subsp. coracana</name>
    <dbReference type="NCBI Taxonomy" id="191504"/>
    <lineage>
        <taxon>Eukaryota</taxon>
        <taxon>Viridiplantae</taxon>
        <taxon>Streptophyta</taxon>
        <taxon>Embryophyta</taxon>
        <taxon>Tracheophyta</taxon>
        <taxon>Spermatophyta</taxon>
        <taxon>Magnoliopsida</taxon>
        <taxon>Liliopsida</taxon>
        <taxon>Poales</taxon>
        <taxon>Poaceae</taxon>
        <taxon>PACMAD clade</taxon>
        <taxon>Chloridoideae</taxon>
        <taxon>Cynodonteae</taxon>
        <taxon>Eleusininae</taxon>
        <taxon>Eleusine</taxon>
    </lineage>
</organism>
<dbReference type="Proteomes" id="UP001054889">
    <property type="component" value="Unassembled WGS sequence"/>
</dbReference>